<sequence length="1196" mass="137242">MAFHLCIDVSDVDRPERTAQDDIHLIHVQFHGTGQNDFNVEYEKHKSTLLTEYLRKRDGPDFHENLMKLTFNITPVEDANNFCLSVLERGIFCRQRSYLYLGHSDEQLRKKSCYFIAATHKEIHGLLSQFGDFSDEKNLARRARKIAMLFSPLTKTVKLAERDYKVEPDVTGGVFYSYTFTDGCGFMSVKFASEVQNVLNLDYKPSAVHVRYRGNEGMLVLKEDLKDVKVQFHNSMQKFRDPDGKKPEVLNFVNVMDYSSPYVNGYLNSRMIMLLEERGVSAQNLEALQDGYHELLEGICRKTSEYFLQLKGKFDLLKEIQDKGIDDDIRKHLQHLQRWELEEMERASFTRVLVPNSREVFAVCDPLNKLNYAKISAAAAHPILTVTSKLKRTNPSKEVKDREEMEQYFATHSDHTVKEIEQAYMQCAMTSGPSSKPCRHLSKMLYRATTLGEDLQNLKNELNSMEPGKPSGSLPTYHDPKHINKDSDTKHEKSAINEASREQVSPTRNQSTRLTVPLDSYDSGSGDSCRRGDKIWRKIDDKAKEFVHHVSGVHRPAKTARDDIHLIHVQFHGTGQNDFKVEYEKHQSTLLTEYLRKRDGPDYHENLMKLTFNITPVEDANNFCRSVLERGIFCRQRSYFYLGHSDEQLAKKSCYFIAATHKEIYGLLSQFGDFSDEKNLARRARKIATLFPPFTKTVKLSENDYKVEPDVTGGVFSSYTFTDGCGFMSVKFASEVQNVLNLDYKPSAVHVRYRGNEGMLVLKEDLKEVKVQFHNSMQKFRDPDGKKPEVLNFVNVMDYSSPYVSGYLNSRMIMLLEERGVSAQNLEALQDGYHELLEGICLKTSEYFLQLKGEFDLLKEIQDRGINDGIRKHLQRLQRWELEEMERASFTRVLVPNSREVFAVCDPLNKLNNGECYFNPTVAGDKTESFTAGQKFVVMRSQCYHPGDVRVLKMTDKREGYEKLRDCLVLPVKASRAHAFECFGGNVGGNKFFVSWDRSILPSRKEKPCNYSLSIAAKISAAAAHPILTVTSKLKRTNPSKEVKDREEMEQYFATYSDHTLKEIEQAYMQCAMTSGPSSKQCRHLSKMLYRATTLGEDLQNLKNELNSMEPGKPSGSLPTYHDPKHMNKDSDTKHKKSAISEASRKQVSPKRNQSTMLTVRLDSCDSGSGDSCRHGDKIWRKIDEKAKEFVHRMQR</sequence>
<dbReference type="PANTHER" id="PTHR23079:SF55">
    <property type="entry name" value="RNA-DIRECTED RNA POLYMERASE"/>
    <property type="match status" value="1"/>
</dbReference>
<keyword evidence="1 4" id="KW-0696">RNA-directed RNA polymerase</keyword>
<dbReference type="InterPro" id="IPR007855">
    <property type="entry name" value="RDRP"/>
</dbReference>
<comment type="caution">
    <text evidence="4">The sequence shown here is derived from an EMBL/GenBank/DDBJ whole genome shotgun (WGS) entry which is preliminary data.</text>
</comment>
<dbReference type="Proteomes" id="UP000225706">
    <property type="component" value="Unassembled WGS sequence"/>
</dbReference>
<dbReference type="AlphaFoldDB" id="A0A2B4S0A1"/>
<name>A0A2B4S0A1_STYPI</name>
<evidence type="ECO:0000259" key="3">
    <source>
        <dbReference type="Pfam" id="PF05183"/>
    </source>
</evidence>
<comment type="catalytic activity">
    <reaction evidence="1">
        <text>RNA(n) + a ribonucleoside 5'-triphosphate = RNA(n+1) + diphosphate</text>
        <dbReference type="Rhea" id="RHEA:21248"/>
        <dbReference type="Rhea" id="RHEA-COMP:14527"/>
        <dbReference type="Rhea" id="RHEA-COMP:17342"/>
        <dbReference type="ChEBI" id="CHEBI:33019"/>
        <dbReference type="ChEBI" id="CHEBI:61557"/>
        <dbReference type="ChEBI" id="CHEBI:140395"/>
        <dbReference type="EC" id="2.7.7.48"/>
    </reaction>
</comment>
<evidence type="ECO:0000313" key="4">
    <source>
        <dbReference type="EMBL" id="PFX24124.1"/>
    </source>
</evidence>
<dbReference type="PANTHER" id="PTHR23079">
    <property type="entry name" value="RNA-DEPENDENT RNA POLYMERASE"/>
    <property type="match status" value="1"/>
</dbReference>
<evidence type="ECO:0000256" key="2">
    <source>
        <dbReference type="SAM" id="MobiDB-lite"/>
    </source>
</evidence>
<feature type="region of interest" description="Disordered" evidence="2">
    <location>
        <begin position="1105"/>
        <end position="1156"/>
    </location>
</feature>
<comment type="similarity">
    <text evidence="1">Belongs to the RdRP family.</text>
</comment>
<feature type="compositionally biased region" description="Basic and acidic residues" evidence="2">
    <location>
        <begin position="1122"/>
        <end position="1133"/>
    </location>
</feature>
<keyword evidence="1" id="KW-0808">Transferase</keyword>
<dbReference type="GO" id="GO:0003968">
    <property type="term" value="F:RNA-directed RNA polymerase activity"/>
    <property type="evidence" value="ECO:0007669"/>
    <property type="project" value="UniProtKB-KW"/>
</dbReference>
<feature type="domain" description="RDRP core" evidence="3">
    <location>
        <begin position="621"/>
        <end position="1093"/>
    </location>
</feature>
<keyword evidence="1" id="KW-0548">Nucleotidyltransferase</keyword>
<evidence type="ECO:0000313" key="5">
    <source>
        <dbReference type="Proteomes" id="UP000225706"/>
    </source>
</evidence>
<evidence type="ECO:0000256" key="1">
    <source>
        <dbReference type="RuleBase" id="RU363098"/>
    </source>
</evidence>
<protein>
    <recommendedName>
        <fullName evidence="1">RNA-dependent RNA polymerase</fullName>
        <ecNumber evidence="1">2.7.7.48</ecNumber>
    </recommendedName>
</protein>
<dbReference type="EC" id="2.7.7.48" evidence="1"/>
<accession>A0A2B4S0A1</accession>
<dbReference type="EMBL" id="LSMT01000185">
    <property type="protein sequence ID" value="PFX24124.1"/>
    <property type="molecule type" value="Genomic_DNA"/>
</dbReference>
<dbReference type="OrthoDB" id="6513042at2759"/>
<feature type="region of interest" description="Disordered" evidence="2">
    <location>
        <begin position="461"/>
        <end position="526"/>
    </location>
</feature>
<dbReference type="GO" id="GO:0003723">
    <property type="term" value="F:RNA binding"/>
    <property type="evidence" value="ECO:0007669"/>
    <property type="project" value="UniProtKB-KW"/>
</dbReference>
<organism evidence="4 5">
    <name type="scientific">Stylophora pistillata</name>
    <name type="common">Smooth cauliflower coral</name>
    <dbReference type="NCBI Taxonomy" id="50429"/>
    <lineage>
        <taxon>Eukaryota</taxon>
        <taxon>Metazoa</taxon>
        <taxon>Cnidaria</taxon>
        <taxon>Anthozoa</taxon>
        <taxon>Hexacorallia</taxon>
        <taxon>Scleractinia</taxon>
        <taxon>Astrocoeniina</taxon>
        <taxon>Pocilloporidae</taxon>
        <taxon>Stylophora</taxon>
    </lineage>
</organism>
<dbReference type="GO" id="GO:0031380">
    <property type="term" value="C:nuclear RNA-directed RNA polymerase complex"/>
    <property type="evidence" value="ECO:0007669"/>
    <property type="project" value="TreeGrafter"/>
</dbReference>
<feature type="domain" description="RDRP core" evidence="3">
    <location>
        <begin position="82"/>
        <end position="376"/>
    </location>
</feature>
<gene>
    <name evidence="4" type="primary">RDR1</name>
    <name evidence="4" type="ORF">AWC38_SpisGene11278</name>
</gene>
<feature type="compositionally biased region" description="Polar residues" evidence="2">
    <location>
        <begin position="502"/>
        <end position="514"/>
    </location>
</feature>
<dbReference type="InterPro" id="IPR057596">
    <property type="entry name" value="RDRP_core"/>
</dbReference>
<dbReference type="Pfam" id="PF05183">
    <property type="entry name" value="RdRP"/>
    <property type="match status" value="2"/>
</dbReference>
<feature type="compositionally biased region" description="Basic and acidic residues" evidence="2">
    <location>
        <begin position="478"/>
        <end position="501"/>
    </location>
</feature>
<proteinExistence type="inferred from homology"/>
<keyword evidence="5" id="KW-1185">Reference proteome</keyword>
<feature type="compositionally biased region" description="Polar residues" evidence="2">
    <location>
        <begin position="1146"/>
        <end position="1156"/>
    </location>
</feature>
<dbReference type="GO" id="GO:0030422">
    <property type="term" value="P:siRNA processing"/>
    <property type="evidence" value="ECO:0007669"/>
    <property type="project" value="TreeGrafter"/>
</dbReference>
<keyword evidence="1" id="KW-0694">RNA-binding</keyword>
<reference evidence="5" key="1">
    <citation type="journal article" date="2017" name="bioRxiv">
        <title>Comparative analysis of the genomes of Stylophora pistillata and Acropora digitifera provides evidence for extensive differences between species of corals.</title>
        <authorList>
            <person name="Voolstra C.R."/>
            <person name="Li Y."/>
            <person name="Liew Y.J."/>
            <person name="Baumgarten S."/>
            <person name="Zoccola D."/>
            <person name="Flot J.-F."/>
            <person name="Tambutte S."/>
            <person name="Allemand D."/>
            <person name="Aranda M."/>
        </authorList>
    </citation>
    <scope>NUCLEOTIDE SEQUENCE [LARGE SCALE GENOMIC DNA]</scope>
</reference>